<keyword evidence="1" id="KW-0812">Transmembrane</keyword>
<evidence type="ECO:0000313" key="2">
    <source>
        <dbReference type="EMBL" id="OGM33427.1"/>
    </source>
</evidence>
<protein>
    <submittedName>
        <fullName evidence="2">Uncharacterized protein</fullName>
    </submittedName>
</protein>
<dbReference type="Proteomes" id="UP000177169">
    <property type="component" value="Unassembled WGS sequence"/>
</dbReference>
<dbReference type="AlphaFoldDB" id="A0A1F7Z1J0"/>
<keyword evidence="1" id="KW-1133">Transmembrane helix</keyword>
<gene>
    <name evidence="2" type="ORF">A3D01_04775</name>
</gene>
<name>A0A1F7Z1J0_9BACT</name>
<sequence>MPRIKSFYLQTSILSFLLISIIVGVGQVQKIQNLRSKAHTPTPLSSCSSISVSPPVGTKYRPGETVTLTVQAQGQVSGIQIRRVQASRNLVQQPFVPESITTGSYNSQTKTWTGTWVIPENGEYLIWPNIFEPSGYLCSGNPGYLCSGCQNGTYAGPDHPGGTVACNGCQKTIVVDDTERNAQSYDMKEYFSLNPGSYWIYDGEDYRTENVIRFKTRVAAEEKVDVCGSDLIPLRFTKTRKEGYILPDFDVNYRIFISYFQTGERWSADTVGKLMSKHYSMDSRNYDGRLGPLGTEFFQGDPRFTGNRHVANDPLRFFENVYYAPHFYFNRYANAGWYIKKYDKLYHTDKDKLHQCNWRYGTSSDPLGDKVDNFFAERYMENGVYADYVQTPAYTGTAVRVRFFEVGLPLGPRWITREDWYFASGKGRVQIDSKQLTGLCYDNNGNRLPDPDPDCFNMTKMTSPHRQLKLANYYLGGRLTTDVQPKTIVGLGKWTLTATSPTGPYTGYLEAKTCISETSCTPGAPLKWWAGGDDHVWMENGKVEIDLNLLPVQYRQSGLRHVYFRPWVERSPSDAVAETRVTTTELPWSNENVFRITF</sequence>
<reference evidence="2 3" key="1">
    <citation type="journal article" date="2016" name="Nat. Commun.">
        <title>Thousands of microbial genomes shed light on interconnected biogeochemical processes in an aquifer system.</title>
        <authorList>
            <person name="Anantharaman K."/>
            <person name="Brown C.T."/>
            <person name="Hug L.A."/>
            <person name="Sharon I."/>
            <person name="Castelle C.J."/>
            <person name="Probst A.J."/>
            <person name="Thomas B.C."/>
            <person name="Singh A."/>
            <person name="Wilkins M.J."/>
            <person name="Karaoz U."/>
            <person name="Brodie E.L."/>
            <person name="Williams K.H."/>
            <person name="Hubbard S.S."/>
            <person name="Banfield J.F."/>
        </authorList>
    </citation>
    <scope>NUCLEOTIDE SEQUENCE [LARGE SCALE GENOMIC DNA]</scope>
</reference>
<dbReference type="EMBL" id="MGGR01000018">
    <property type="protein sequence ID" value="OGM33427.1"/>
    <property type="molecule type" value="Genomic_DNA"/>
</dbReference>
<organism evidence="2 3">
    <name type="scientific">Candidatus Woesebacteria bacterium RIFCSPHIGHO2_02_FULL_39_13</name>
    <dbReference type="NCBI Taxonomy" id="1802505"/>
    <lineage>
        <taxon>Bacteria</taxon>
        <taxon>Candidatus Woeseibacteriota</taxon>
    </lineage>
</organism>
<accession>A0A1F7Z1J0</accession>
<feature type="transmembrane region" description="Helical" evidence="1">
    <location>
        <begin position="7"/>
        <end position="26"/>
    </location>
</feature>
<proteinExistence type="predicted"/>
<evidence type="ECO:0000313" key="3">
    <source>
        <dbReference type="Proteomes" id="UP000177169"/>
    </source>
</evidence>
<comment type="caution">
    <text evidence="2">The sequence shown here is derived from an EMBL/GenBank/DDBJ whole genome shotgun (WGS) entry which is preliminary data.</text>
</comment>
<keyword evidence="1" id="KW-0472">Membrane</keyword>
<evidence type="ECO:0000256" key="1">
    <source>
        <dbReference type="SAM" id="Phobius"/>
    </source>
</evidence>